<feature type="transmembrane region" description="Helical" evidence="1">
    <location>
        <begin position="969"/>
        <end position="995"/>
    </location>
</feature>
<dbReference type="InterPro" id="IPR000731">
    <property type="entry name" value="SSD"/>
</dbReference>
<feature type="transmembrane region" description="Helical" evidence="1">
    <location>
        <begin position="865"/>
        <end position="885"/>
    </location>
</feature>
<feature type="transmembrane region" description="Helical" evidence="1">
    <location>
        <begin position="429"/>
        <end position="449"/>
    </location>
</feature>
<dbReference type="AlphaFoldDB" id="A0A7Y7XCK5"/>
<dbReference type="SUPFAM" id="SSF82693">
    <property type="entry name" value="Multidrug efflux transporter AcrB pore domain, PN1, PN2, PC1 and PC2 subdomains"/>
    <property type="match status" value="3"/>
</dbReference>
<protein>
    <submittedName>
        <fullName evidence="3">Efflux RND transporter permease subunit</fullName>
    </submittedName>
</protein>
<evidence type="ECO:0000256" key="1">
    <source>
        <dbReference type="SAM" id="Phobius"/>
    </source>
</evidence>
<dbReference type="InterPro" id="IPR001036">
    <property type="entry name" value="Acrflvin-R"/>
</dbReference>
<dbReference type="SUPFAM" id="SSF82866">
    <property type="entry name" value="Multidrug efflux transporter AcrB transmembrane domain"/>
    <property type="match status" value="2"/>
</dbReference>
<dbReference type="Gene3D" id="3.30.70.1320">
    <property type="entry name" value="Multidrug efflux transporter AcrB pore domain like"/>
    <property type="match status" value="1"/>
</dbReference>
<dbReference type="Pfam" id="PF00873">
    <property type="entry name" value="ACR_tran"/>
    <property type="match status" value="1"/>
</dbReference>
<feature type="transmembrane region" description="Helical" evidence="1">
    <location>
        <begin position="385"/>
        <end position="408"/>
    </location>
</feature>
<dbReference type="RefSeq" id="WP_177101535.1">
    <property type="nucleotide sequence ID" value="NZ_JACAQB010000006.1"/>
</dbReference>
<feature type="transmembrane region" description="Helical" evidence="1">
    <location>
        <begin position="891"/>
        <end position="917"/>
    </location>
</feature>
<dbReference type="GO" id="GO:0005886">
    <property type="term" value="C:plasma membrane"/>
    <property type="evidence" value="ECO:0007669"/>
    <property type="project" value="TreeGrafter"/>
</dbReference>
<dbReference type="PANTHER" id="PTHR32063">
    <property type="match status" value="1"/>
</dbReference>
<feature type="transmembrane region" description="Helical" evidence="1">
    <location>
        <begin position="358"/>
        <end position="379"/>
    </location>
</feature>
<comment type="caution">
    <text evidence="3">The sequence shown here is derived from an EMBL/GenBank/DDBJ whole genome shotgun (WGS) entry which is preliminary data.</text>
</comment>
<feature type="transmembrane region" description="Helical" evidence="1">
    <location>
        <begin position="938"/>
        <end position="957"/>
    </location>
</feature>
<feature type="transmembrane region" description="Helical" evidence="1">
    <location>
        <begin position="461"/>
        <end position="479"/>
    </location>
</feature>
<dbReference type="Proteomes" id="UP000539985">
    <property type="component" value="Unassembled WGS sequence"/>
</dbReference>
<feature type="transmembrane region" description="Helical" evidence="1">
    <location>
        <begin position="835"/>
        <end position="858"/>
    </location>
</feature>
<gene>
    <name evidence="3" type="ORF">HX882_10000</name>
</gene>
<dbReference type="Gene3D" id="3.30.70.1440">
    <property type="entry name" value="Multidrug efflux transporter AcrB pore domain"/>
    <property type="match status" value="1"/>
</dbReference>
<dbReference type="Gene3D" id="3.30.70.1430">
    <property type="entry name" value="Multidrug efflux transporter AcrB pore domain"/>
    <property type="match status" value="2"/>
</dbReference>
<feature type="transmembrane region" description="Helical" evidence="1">
    <location>
        <begin position="335"/>
        <end position="351"/>
    </location>
</feature>
<dbReference type="Gene3D" id="3.30.2090.10">
    <property type="entry name" value="Multidrug efflux transporter AcrB TolC docking domain, DN and DC subdomains"/>
    <property type="match status" value="2"/>
</dbReference>
<dbReference type="PANTHER" id="PTHR32063:SF77">
    <property type="entry name" value="ACR FAMILY TRANSPORT PROTEIN"/>
    <property type="match status" value="1"/>
</dbReference>
<keyword evidence="1" id="KW-1133">Transmembrane helix</keyword>
<accession>A0A7Y7XCK5</accession>
<sequence>MNISALSIRYPVPAVMLFVLLTLFGVFGLNRLGIQDFPDTDLPTVVISASLEGAAPEQLETEVARKLEDKLTSLRLLQHVTTLIADGSVSINVSFAIDKDGNEALNEVRNAVDSARAELPASLDTPSVSRLTTNTSALLTYVVDAPRMDEEALSWFVDNELSKQLLAVRGVAKIVRVGGVDREIQVDLDPAMMAGLGLSVTDVAGRLRAMQKDNSGGQGDLGSGQQALRILGAIDDPAALGAIQIPVSDGRMLALQQLATVRDTHAERSTRAYRDGKPVIGFQVIRSLGFSDVGVTTDVRRAMAQFAPQHADIHVIEASNTVAPVLDNYRGSMELLYEGMLLAVLVVWWFLRDWRATIVVATALPLSIIPTFGVMYFAGFTLNSISLLALALVIGILVDDAIVEVENIARHLRMGKTPRQAAIEASDEIGLAVLATTVTLVAVFLPTAFMGGITGKLFRQFGVTASAALIFSLLVARLLTPMMAAYVLKARPHVEHDSRLMTRYLRWIHTSLTRRKTTVALVGVLFLGSLALIPLLPTSFLPAQDNALSTITLELAPGSSLAQTGAIALQADTRLRAIAEVAHVFVAVGSGDVSGGGNRKAVLTVDLLPRDERTLKQSAVEEKMREALRGLPGVRVNVGGDRSGERLEIVLASDDGDLLERTATALEPQLRQLKGIGNVTSSTSAQRPEIQMRPNFALAAEQGISSQDIADTLRMATYGDFSSSLGKINLSQRQVDVRVRMQPQVRTDLDSIAQLRVKGRDGQVALASLGEISMGSGPAQIDRLDRLRNITLSIELNGRNLGEVMDEARQLPVMQHLPPQVKLVEQGELQLMSELFGNFSLAMAVGVFCIYSVLVLLFHDFMQPLTILSALPLSLGGALLALLVGGMSFSVASVIGLLMLMGIVTKNSILLVEYAIMARRDQGMSRYEALIDACHKRAQPILMTTIAMGAGMLPTALGLGGEPSFRQPMAVVVIGGLLASTVLSLLVVPVIFTYVDDGLQGFKRILRTPR</sequence>
<evidence type="ECO:0000313" key="4">
    <source>
        <dbReference type="Proteomes" id="UP000539985"/>
    </source>
</evidence>
<organism evidence="3 4">
    <name type="scientific">Pseudomonas gingeri</name>
    <dbReference type="NCBI Taxonomy" id="117681"/>
    <lineage>
        <taxon>Bacteria</taxon>
        <taxon>Pseudomonadati</taxon>
        <taxon>Pseudomonadota</taxon>
        <taxon>Gammaproteobacteria</taxon>
        <taxon>Pseudomonadales</taxon>
        <taxon>Pseudomonadaceae</taxon>
        <taxon>Pseudomonas</taxon>
    </lineage>
</organism>
<evidence type="ECO:0000313" key="3">
    <source>
        <dbReference type="EMBL" id="NWB96222.1"/>
    </source>
</evidence>
<keyword evidence="1" id="KW-0812">Transmembrane</keyword>
<dbReference type="PROSITE" id="PS50156">
    <property type="entry name" value="SSD"/>
    <property type="match status" value="1"/>
</dbReference>
<feature type="transmembrane region" description="Helical" evidence="1">
    <location>
        <begin position="12"/>
        <end position="29"/>
    </location>
</feature>
<dbReference type="GO" id="GO:0042910">
    <property type="term" value="F:xenobiotic transmembrane transporter activity"/>
    <property type="evidence" value="ECO:0007669"/>
    <property type="project" value="TreeGrafter"/>
</dbReference>
<proteinExistence type="predicted"/>
<dbReference type="EMBL" id="JACAQB010000006">
    <property type="protein sequence ID" value="NWB96222.1"/>
    <property type="molecule type" value="Genomic_DNA"/>
</dbReference>
<dbReference type="Gene3D" id="1.20.1640.10">
    <property type="entry name" value="Multidrug efflux transporter AcrB transmembrane domain"/>
    <property type="match status" value="2"/>
</dbReference>
<dbReference type="SUPFAM" id="SSF82714">
    <property type="entry name" value="Multidrug efflux transporter AcrB TolC docking domain, DN and DC subdomains"/>
    <property type="match status" value="2"/>
</dbReference>
<evidence type="ECO:0000259" key="2">
    <source>
        <dbReference type="PROSITE" id="PS50156"/>
    </source>
</evidence>
<name>A0A7Y7XCK5_9PSED</name>
<dbReference type="InterPro" id="IPR027463">
    <property type="entry name" value="AcrB_DN_DC_subdom"/>
</dbReference>
<feature type="transmembrane region" description="Helical" evidence="1">
    <location>
        <begin position="518"/>
        <end position="536"/>
    </location>
</feature>
<feature type="domain" description="SSD" evidence="2">
    <location>
        <begin position="366"/>
        <end position="486"/>
    </location>
</feature>
<reference evidence="3 4" key="1">
    <citation type="submission" date="2020-04" db="EMBL/GenBank/DDBJ databases">
        <title>Molecular characterization of pseudomonads from Agaricus bisporus reveal novel blotch 2 pathogens in Western Europe.</title>
        <authorList>
            <person name="Taparia T."/>
            <person name="Krijger M."/>
            <person name="Haynes E."/>
            <person name="Elpinstone J.G."/>
            <person name="Noble R."/>
            <person name="Van Der Wolf J."/>
        </authorList>
    </citation>
    <scope>NUCLEOTIDE SEQUENCE [LARGE SCALE GENOMIC DNA]</scope>
    <source>
        <strain evidence="3 4">H7001</strain>
    </source>
</reference>
<keyword evidence="1" id="KW-0472">Membrane</keyword>
<dbReference type="PRINTS" id="PR00702">
    <property type="entry name" value="ACRIFLAVINRP"/>
</dbReference>